<comment type="subcellular location">
    <subcellularLocation>
        <location evidence="1">Membrane</location>
        <topology evidence="1">Multi-pass membrane protein</topology>
    </subcellularLocation>
</comment>
<dbReference type="AlphaFoldDB" id="A0A7R9LX70"/>
<dbReference type="PANTHER" id="PTHR16228">
    <property type="entry name" value="DIVALENT CATION TRANSPORTER SOLUTE CARRIER FAMILY 41"/>
    <property type="match status" value="1"/>
</dbReference>
<dbReference type="InterPro" id="IPR036739">
    <property type="entry name" value="SLC41_membr_dom_sf"/>
</dbReference>
<feature type="non-terminal residue" evidence="11">
    <location>
        <position position="1"/>
    </location>
</feature>
<dbReference type="SUPFAM" id="SSF161093">
    <property type="entry name" value="MgtE membrane domain-like"/>
    <property type="match status" value="1"/>
</dbReference>
<dbReference type="PANTHER" id="PTHR16228:SF7">
    <property type="entry name" value="SLC41A_MGTE INTEGRAL MEMBRANE DOMAIN-CONTAINING PROTEIN"/>
    <property type="match status" value="1"/>
</dbReference>
<evidence type="ECO:0000256" key="7">
    <source>
        <dbReference type="ARBA" id="ARBA00023065"/>
    </source>
</evidence>
<evidence type="ECO:0000313" key="11">
    <source>
        <dbReference type="EMBL" id="CAD7649552.1"/>
    </source>
</evidence>
<keyword evidence="7" id="KW-0406">Ion transport</keyword>
<keyword evidence="8 9" id="KW-0472">Membrane</keyword>
<dbReference type="InterPro" id="IPR045349">
    <property type="entry name" value="SLC41A1-3"/>
</dbReference>
<dbReference type="Pfam" id="PF01769">
    <property type="entry name" value="MgtE"/>
    <property type="match status" value="1"/>
</dbReference>
<accession>A0A7R9LX70</accession>
<evidence type="ECO:0000256" key="9">
    <source>
        <dbReference type="SAM" id="Phobius"/>
    </source>
</evidence>
<dbReference type="InterPro" id="IPR006667">
    <property type="entry name" value="SLC41_membr_dom"/>
</dbReference>
<feature type="transmembrane region" description="Helical" evidence="9">
    <location>
        <begin position="34"/>
        <end position="57"/>
    </location>
</feature>
<evidence type="ECO:0000256" key="8">
    <source>
        <dbReference type="ARBA" id="ARBA00023136"/>
    </source>
</evidence>
<dbReference type="Gene3D" id="1.10.357.20">
    <property type="entry name" value="SLC41 divalent cation transporters, integral membrane domain"/>
    <property type="match status" value="1"/>
</dbReference>
<keyword evidence="5" id="KW-0460">Magnesium</keyword>
<keyword evidence="12" id="KW-1185">Reference proteome</keyword>
<dbReference type="Proteomes" id="UP000759131">
    <property type="component" value="Unassembled WGS sequence"/>
</dbReference>
<gene>
    <name evidence="11" type="ORF">OSB1V03_LOCUS22444</name>
</gene>
<feature type="domain" description="SLC41A/MgtE integral membrane" evidence="10">
    <location>
        <begin position="3"/>
        <end position="48"/>
    </location>
</feature>
<dbReference type="GO" id="GO:0008324">
    <property type="term" value="F:monoatomic cation transmembrane transporter activity"/>
    <property type="evidence" value="ECO:0007669"/>
    <property type="project" value="InterPro"/>
</dbReference>
<organism evidence="11">
    <name type="scientific">Medioppia subpectinata</name>
    <dbReference type="NCBI Taxonomy" id="1979941"/>
    <lineage>
        <taxon>Eukaryota</taxon>
        <taxon>Metazoa</taxon>
        <taxon>Ecdysozoa</taxon>
        <taxon>Arthropoda</taxon>
        <taxon>Chelicerata</taxon>
        <taxon>Arachnida</taxon>
        <taxon>Acari</taxon>
        <taxon>Acariformes</taxon>
        <taxon>Sarcoptiformes</taxon>
        <taxon>Oribatida</taxon>
        <taxon>Brachypylina</taxon>
        <taxon>Oppioidea</taxon>
        <taxon>Oppiidae</taxon>
        <taxon>Medioppia</taxon>
    </lineage>
</organism>
<evidence type="ECO:0000256" key="4">
    <source>
        <dbReference type="ARBA" id="ARBA00022692"/>
    </source>
</evidence>
<sequence length="70" mass="7456">VAVIQVSILLYIAHVLVPFLWSKKIDPDNSAIPGIMAMGDLIGTALLTIAFLVLVTIGDPNAVSKQINEL</sequence>
<evidence type="ECO:0000256" key="5">
    <source>
        <dbReference type="ARBA" id="ARBA00022842"/>
    </source>
</evidence>
<keyword evidence="6 9" id="KW-1133">Transmembrane helix</keyword>
<evidence type="ECO:0000259" key="10">
    <source>
        <dbReference type="Pfam" id="PF01769"/>
    </source>
</evidence>
<protein>
    <recommendedName>
        <fullName evidence="10">SLC41A/MgtE integral membrane domain-containing protein</fullName>
    </recommendedName>
</protein>
<proteinExistence type="inferred from homology"/>
<comment type="similarity">
    <text evidence="2">Belongs to the SLC41A transporter family.</text>
</comment>
<evidence type="ECO:0000256" key="3">
    <source>
        <dbReference type="ARBA" id="ARBA00022448"/>
    </source>
</evidence>
<dbReference type="OrthoDB" id="5791097at2759"/>
<dbReference type="GO" id="GO:0005886">
    <property type="term" value="C:plasma membrane"/>
    <property type="evidence" value="ECO:0007669"/>
    <property type="project" value="TreeGrafter"/>
</dbReference>
<name>A0A7R9LX70_9ACAR</name>
<evidence type="ECO:0000256" key="2">
    <source>
        <dbReference type="ARBA" id="ARBA00009749"/>
    </source>
</evidence>
<keyword evidence="3" id="KW-0813">Transport</keyword>
<dbReference type="EMBL" id="CAJPIZ010047974">
    <property type="protein sequence ID" value="CAG2122498.1"/>
    <property type="molecule type" value="Genomic_DNA"/>
</dbReference>
<evidence type="ECO:0000313" key="12">
    <source>
        <dbReference type="Proteomes" id="UP000759131"/>
    </source>
</evidence>
<evidence type="ECO:0000256" key="1">
    <source>
        <dbReference type="ARBA" id="ARBA00004141"/>
    </source>
</evidence>
<reference evidence="11" key="1">
    <citation type="submission" date="2020-11" db="EMBL/GenBank/DDBJ databases">
        <authorList>
            <person name="Tran Van P."/>
        </authorList>
    </citation>
    <scope>NUCLEOTIDE SEQUENCE</scope>
</reference>
<keyword evidence="4 9" id="KW-0812">Transmembrane</keyword>
<feature type="transmembrane region" description="Helical" evidence="9">
    <location>
        <begin position="6"/>
        <end position="22"/>
    </location>
</feature>
<evidence type="ECO:0000256" key="6">
    <source>
        <dbReference type="ARBA" id="ARBA00022989"/>
    </source>
</evidence>
<dbReference type="EMBL" id="OC902549">
    <property type="protein sequence ID" value="CAD7649552.1"/>
    <property type="molecule type" value="Genomic_DNA"/>
</dbReference>